<proteinExistence type="predicted"/>
<accession>A0ABU9IHR2</accession>
<dbReference type="RefSeq" id="WP_341674527.1">
    <property type="nucleotide sequence ID" value="NZ_JBBYHV010000002.1"/>
</dbReference>
<name>A0ABU9IHR2_9SPHN</name>
<dbReference type="EMBL" id="JBBYHV010000002">
    <property type="protein sequence ID" value="MEL1251988.1"/>
    <property type="molecule type" value="Genomic_DNA"/>
</dbReference>
<sequence>MPDFRFVLENGSRGKSAMVLDLPDESTVGLVAKHAARHLAALEVGFGGLDMARDIAVHDASGLVVARYPLTDFIHIA</sequence>
<dbReference type="InterPro" id="IPR054189">
    <property type="entry name" value="DUF6894"/>
</dbReference>
<keyword evidence="3" id="KW-1185">Reference proteome</keyword>
<dbReference type="Proteomes" id="UP001497045">
    <property type="component" value="Unassembled WGS sequence"/>
</dbReference>
<evidence type="ECO:0000313" key="2">
    <source>
        <dbReference type="EMBL" id="MEL1251988.1"/>
    </source>
</evidence>
<gene>
    <name evidence="2" type="ORF">AAEO60_15030</name>
</gene>
<organism evidence="2 3">
    <name type="scientific">Aurantiacibacter gilvus</name>
    <dbReference type="NCBI Taxonomy" id="3139141"/>
    <lineage>
        <taxon>Bacteria</taxon>
        <taxon>Pseudomonadati</taxon>
        <taxon>Pseudomonadota</taxon>
        <taxon>Alphaproteobacteria</taxon>
        <taxon>Sphingomonadales</taxon>
        <taxon>Erythrobacteraceae</taxon>
        <taxon>Aurantiacibacter</taxon>
    </lineage>
</organism>
<dbReference type="Pfam" id="PF21834">
    <property type="entry name" value="DUF6894"/>
    <property type="match status" value="1"/>
</dbReference>
<evidence type="ECO:0000259" key="1">
    <source>
        <dbReference type="Pfam" id="PF21834"/>
    </source>
</evidence>
<protein>
    <recommendedName>
        <fullName evidence="1">DUF6894 domain-containing protein</fullName>
    </recommendedName>
</protein>
<evidence type="ECO:0000313" key="3">
    <source>
        <dbReference type="Proteomes" id="UP001497045"/>
    </source>
</evidence>
<reference evidence="2 3" key="1">
    <citation type="submission" date="2024-04" db="EMBL/GenBank/DDBJ databases">
        <title>Aurantiacibacter sp. DGU6 16S ribosomal RNA gene Genome sequencing and assembly.</title>
        <authorList>
            <person name="Park S."/>
        </authorList>
    </citation>
    <scope>NUCLEOTIDE SEQUENCE [LARGE SCALE GENOMIC DNA]</scope>
    <source>
        <strain evidence="2 3">DGU6</strain>
    </source>
</reference>
<comment type="caution">
    <text evidence="2">The sequence shown here is derived from an EMBL/GenBank/DDBJ whole genome shotgun (WGS) entry which is preliminary data.</text>
</comment>
<feature type="domain" description="DUF6894" evidence="1">
    <location>
        <begin position="4"/>
        <end position="71"/>
    </location>
</feature>